<keyword evidence="3" id="KW-1185">Reference proteome</keyword>
<dbReference type="Pfam" id="PF08892">
    <property type="entry name" value="YqcI_YcgG"/>
    <property type="match status" value="1"/>
</dbReference>
<proteinExistence type="predicted"/>
<dbReference type="Proteomes" id="UP001235664">
    <property type="component" value="Unassembled WGS sequence"/>
</dbReference>
<dbReference type="PANTHER" id="PTHR40045:SF1">
    <property type="entry name" value="YQCI_YCGG FAMILY PROTEIN"/>
    <property type="match status" value="1"/>
</dbReference>
<comment type="caution">
    <text evidence="2">The sequence shown here is derived from an EMBL/GenBank/DDBJ whole genome shotgun (WGS) entry which is preliminary data.</text>
</comment>
<organism evidence="2 3">
    <name type="scientific">Qipengyuania benthica</name>
    <dbReference type="NCBI Taxonomy" id="3067651"/>
    <lineage>
        <taxon>Bacteria</taxon>
        <taxon>Pseudomonadati</taxon>
        <taxon>Pseudomonadota</taxon>
        <taxon>Alphaproteobacteria</taxon>
        <taxon>Sphingomonadales</taxon>
        <taxon>Erythrobacteraceae</taxon>
        <taxon>Qipengyuania</taxon>
    </lineage>
</organism>
<reference evidence="2 3" key="1">
    <citation type="submission" date="2023-08" db="EMBL/GenBank/DDBJ databases">
        <title>genomic of DY56.</title>
        <authorList>
            <person name="Wang Y."/>
        </authorList>
    </citation>
    <scope>NUCLEOTIDE SEQUENCE [LARGE SCALE GENOMIC DNA]</scope>
    <source>
        <strain evidence="2 3">DY56-A-20</strain>
    </source>
</reference>
<dbReference type="RefSeq" id="WP_305930259.1">
    <property type="nucleotide sequence ID" value="NZ_JAVAIL010000003.1"/>
</dbReference>
<dbReference type="InterPro" id="IPR014988">
    <property type="entry name" value="Uncharacterised_YqcI/YcgG"/>
</dbReference>
<gene>
    <name evidence="2" type="primary">gntA</name>
    <name evidence="2" type="ORF">Q9K01_10810</name>
</gene>
<sequence length="241" mass="27519">MSVAVMSVPPTREAEMRERLEAFIERTEYPCVGAKSTLARGTLKMLFAKNMASGWDDLRIHDALLDWAERYRDDRSYLRSLAVVFEGPVDADEEAFEKRLWERLQSLADKDDWLSQPYDDSVSPDPSDPHFSLSFGGEAFFVVGLHPNASRPARRFAYPTLVFNLHDQFEQLREQGRYERMREAILERDTKFAGSLNPMLARHGETSEARQYSGRAVAPDWTCPFSDKRSQSKETGEGAGQ</sequence>
<feature type="region of interest" description="Disordered" evidence="1">
    <location>
        <begin position="222"/>
        <end position="241"/>
    </location>
</feature>
<name>A0ABT9H9W7_9SPHN</name>
<accession>A0ABT9H9W7</accession>
<feature type="compositionally biased region" description="Basic and acidic residues" evidence="1">
    <location>
        <begin position="226"/>
        <end position="241"/>
    </location>
</feature>
<dbReference type="EMBL" id="JAVAIL010000003">
    <property type="protein sequence ID" value="MDP4540117.1"/>
    <property type="molecule type" value="Genomic_DNA"/>
</dbReference>
<evidence type="ECO:0000256" key="1">
    <source>
        <dbReference type="SAM" id="MobiDB-lite"/>
    </source>
</evidence>
<protein>
    <submittedName>
        <fullName evidence="2">Guanitoxin biosynthesis heme-dependent pre-guanitoxin N-hydroxylase GntA</fullName>
    </submittedName>
</protein>
<dbReference type="NCBIfam" id="NF041366">
    <property type="entry name" value="GntA_guanitoxin"/>
    <property type="match status" value="1"/>
</dbReference>
<evidence type="ECO:0000313" key="3">
    <source>
        <dbReference type="Proteomes" id="UP001235664"/>
    </source>
</evidence>
<dbReference type="PANTHER" id="PTHR40045">
    <property type="entry name" value="YCGG FAMILY PROTEIN"/>
    <property type="match status" value="1"/>
</dbReference>
<evidence type="ECO:0000313" key="2">
    <source>
        <dbReference type="EMBL" id="MDP4540117.1"/>
    </source>
</evidence>